<evidence type="ECO:0000256" key="1">
    <source>
        <dbReference type="SAM" id="MobiDB-lite"/>
    </source>
</evidence>
<reference evidence="3" key="1">
    <citation type="submission" date="2024-04" db="EMBL/GenBank/DDBJ databases">
        <authorList>
            <person name="Shaw F."/>
            <person name="Minotto A."/>
        </authorList>
    </citation>
    <scope>NUCLEOTIDE SEQUENCE [LARGE SCALE GENOMIC DNA]</scope>
</reference>
<protein>
    <recommendedName>
        <fullName evidence="4">BTB domain-containing protein</fullName>
    </recommendedName>
</protein>
<organism evidence="2 3">
    <name type="scientific">Somion occarium</name>
    <dbReference type="NCBI Taxonomy" id="3059160"/>
    <lineage>
        <taxon>Eukaryota</taxon>
        <taxon>Fungi</taxon>
        <taxon>Dikarya</taxon>
        <taxon>Basidiomycota</taxon>
        <taxon>Agaricomycotina</taxon>
        <taxon>Agaricomycetes</taxon>
        <taxon>Polyporales</taxon>
        <taxon>Cerrenaceae</taxon>
        <taxon>Somion</taxon>
    </lineage>
</organism>
<feature type="compositionally biased region" description="Polar residues" evidence="1">
    <location>
        <begin position="32"/>
        <end position="42"/>
    </location>
</feature>
<feature type="compositionally biased region" description="Low complexity" evidence="1">
    <location>
        <begin position="124"/>
        <end position="135"/>
    </location>
</feature>
<dbReference type="EMBL" id="OZ037945">
    <property type="protein sequence ID" value="CAL1702980.1"/>
    <property type="molecule type" value="Genomic_DNA"/>
</dbReference>
<sequence length="432" mass="48545">MYVEPTPGAQPGTIAESNQELLTMASTLVNPSDLESVQSNRPDITIGDAPRRPIPGCGPSVKTEDLTEENSGTLLVPARRMGIDTSLEDTGSSRLDKRQLVSSNSEEGDDAEDIRPSKRARRFSSSSLQKPPSKSGTFEVTHEDSLIAIYLEDERFDVQKSRFLRHSESFSQVFIPDRGFRIGASALVGPWMLLSKTAVRIIGVSAADFKSLLEALDDVYDFMFDTPVFPKLASILRASTVLGFTKVTRFVVNCLEHMWPSDLSRLSHTRIPYAIETIEIARKNDIPQIRKRAFYEVVKAASGASIQDDNFGDMLSDKDRLLVYRVQAVFQKEWMMIAKAAPHTQCDKTKSAGRSSCCVHRDIRVQHWSVLVTESPVYDEGVQDILYGLDRLSSLDWSTQGWCIVCIEDWRRVLQQKRTALWSDLDRYVQQG</sequence>
<gene>
    <name evidence="2" type="ORF">GFSPODELE1_LOCUS4340</name>
</gene>
<keyword evidence="3" id="KW-1185">Reference proteome</keyword>
<accession>A0ABP1D512</accession>
<proteinExistence type="predicted"/>
<evidence type="ECO:0000313" key="2">
    <source>
        <dbReference type="EMBL" id="CAL1702980.1"/>
    </source>
</evidence>
<evidence type="ECO:0000313" key="3">
    <source>
        <dbReference type="Proteomes" id="UP001497453"/>
    </source>
</evidence>
<feature type="region of interest" description="Disordered" evidence="1">
    <location>
        <begin position="86"/>
        <end position="138"/>
    </location>
</feature>
<name>A0ABP1D512_9APHY</name>
<feature type="region of interest" description="Disordered" evidence="1">
    <location>
        <begin position="32"/>
        <end position="72"/>
    </location>
</feature>
<evidence type="ECO:0008006" key="4">
    <source>
        <dbReference type="Google" id="ProtNLM"/>
    </source>
</evidence>
<dbReference type="Proteomes" id="UP001497453">
    <property type="component" value="Chromosome 2"/>
</dbReference>